<dbReference type="Pfam" id="PF05016">
    <property type="entry name" value="ParE_toxin"/>
    <property type="match status" value="1"/>
</dbReference>
<reference evidence="3" key="1">
    <citation type="submission" date="2020-02" db="EMBL/GenBank/DDBJ databases">
        <authorList>
            <person name="Meier V. D."/>
        </authorList>
    </citation>
    <scope>NUCLEOTIDE SEQUENCE</scope>
    <source>
        <strain evidence="3">AVDCRST_MAG76</strain>
    </source>
</reference>
<keyword evidence="2" id="KW-1277">Toxin-antitoxin system</keyword>
<protein>
    <recommendedName>
        <fullName evidence="4">Death on curing protein, Doc toxin</fullName>
    </recommendedName>
</protein>
<dbReference type="EMBL" id="CADCSZ010000034">
    <property type="protein sequence ID" value="CAA9219393.1"/>
    <property type="molecule type" value="Genomic_DNA"/>
</dbReference>
<dbReference type="InterPro" id="IPR035093">
    <property type="entry name" value="RelE/ParE_toxin_dom_sf"/>
</dbReference>
<dbReference type="PANTHER" id="PTHR33755">
    <property type="entry name" value="TOXIN PARE1-RELATED"/>
    <property type="match status" value="1"/>
</dbReference>
<name>A0A6J4HAX9_9ACTN</name>
<dbReference type="InterPro" id="IPR051803">
    <property type="entry name" value="TA_system_RelE-like_toxin"/>
</dbReference>
<organism evidence="3">
    <name type="scientific">uncultured Acidimicrobiales bacterium</name>
    <dbReference type="NCBI Taxonomy" id="310071"/>
    <lineage>
        <taxon>Bacteria</taxon>
        <taxon>Bacillati</taxon>
        <taxon>Actinomycetota</taxon>
        <taxon>Acidimicrobiia</taxon>
        <taxon>Acidimicrobiales</taxon>
        <taxon>environmental samples</taxon>
    </lineage>
</organism>
<dbReference type="Gene3D" id="3.30.2310.20">
    <property type="entry name" value="RelE-like"/>
    <property type="match status" value="1"/>
</dbReference>
<gene>
    <name evidence="3" type="ORF">AVDCRST_MAG76-531</name>
</gene>
<comment type="similarity">
    <text evidence="1">Belongs to the RelE toxin family.</text>
</comment>
<dbReference type="InterPro" id="IPR007712">
    <property type="entry name" value="RelE/ParE_toxin"/>
</dbReference>
<evidence type="ECO:0000313" key="3">
    <source>
        <dbReference type="EMBL" id="CAA9219393.1"/>
    </source>
</evidence>
<dbReference type="AlphaFoldDB" id="A0A6J4HAX9"/>
<accession>A0A6J4HAX9</accession>
<dbReference type="PANTHER" id="PTHR33755:SF8">
    <property type="entry name" value="TOXIN PARE2"/>
    <property type="match status" value="1"/>
</dbReference>
<evidence type="ECO:0008006" key="4">
    <source>
        <dbReference type="Google" id="ProtNLM"/>
    </source>
</evidence>
<evidence type="ECO:0000256" key="2">
    <source>
        <dbReference type="ARBA" id="ARBA00022649"/>
    </source>
</evidence>
<evidence type="ECO:0000256" key="1">
    <source>
        <dbReference type="ARBA" id="ARBA00006226"/>
    </source>
</evidence>
<proteinExistence type="inferred from homology"/>
<sequence length="104" mass="12058">MTPPIRLTSEANDDLAHAATWYEDRREGLGLAFLAAVSRTIDSIAHWPRTGTSIEDVWADLDARRMGVRRFPYYLAYVVRHDHVLVVAVAHERRRPQFWLSRVD</sequence>